<accession>A0A1T4KQF9</accession>
<dbReference type="Proteomes" id="UP000190625">
    <property type="component" value="Unassembled WGS sequence"/>
</dbReference>
<dbReference type="RefSeq" id="WP_143555657.1">
    <property type="nucleotide sequence ID" value="NZ_FUWM01000006.1"/>
</dbReference>
<protein>
    <submittedName>
        <fullName evidence="3">TadE-like protein</fullName>
    </submittedName>
</protein>
<dbReference type="EMBL" id="FUWM01000006">
    <property type="protein sequence ID" value="SJZ44641.1"/>
    <property type="molecule type" value="Genomic_DNA"/>
</dbReference>
<sequence length="130" mass="14254">MKLSRNQKGQALVELALVLPVLLLILFGIVEFGRIFHTYLVISNAAREGARKGVITNNDSDIVAAVERAANPSLDLDGLQTNITPSEAERGRGDPLRVEVSYKVDLFTPVITQILPDPFPLSDTVVMRIE</sequence>
<gene>
    <name evidence="3" type="ORF">SAMN02745118_00877</name>
</gene>
<evidence type="ECO:0000313" key="4">
    <source>
        <dbReference type="Proteomes" id="UP000190625"/>
    </source>
</evidence>
<keyword evidence="1" id="KW-1133">Transmembrane helix</keyword>
<organism evidence="3 4">
    <name type="scientific">Selenihalanaerobacter shriftii</name>
    <dbReference type="NCBI Taxonomy" id="142842"/>
    <lineage>
        <taxon>Bacteria</taxon>
        <taxon>Bacillati</taxon>
        <taxon>Bacillota</taxon>
        <taxon>Clostridia</taxon>
        <taxon>Halanaerobiales</taxon>
        <taxon>Halobacteroidaceae</taxon>
        <taxon>Selenihalanaerobacter</taxon>
    </lineage>
</organism>
<evidence type="ECO:0000256" key="1">
    <source>
        <dbReference type="SAM" id="Phobius"/>
    </source>
</evidence>
<keyword evidence="4" id="KW-1185">Reference proteome</keyword>
<dbReference type="Pfam" id="PF07811">
    <property type="entry name" value="TadE"/>
    <property type="match status" value="1"/>
</dbReference>
<proteinExistence type="predicted"/>
<keyword evidence="1" id="KW-0472">Membrane</keyword>
<evidence type="ECO:0000259" key="2">
    <source>
        <dbReference type="Pfam" id="PF07811"/>
    </source>
</evidence>
<feature type="transmembrane region" description="Helical" evidence="1">
    <location>
        <begin position="12"/>
        <end position="30"/>
    </location>
</feature>
<evidence type="ECO:0000313" key="3">
    <source>
        <dbReference type="EMBL" id="SJZ44641.1"/>
    </source>
</evidence>
<reference evidence="4" key="1">
    <citation type="submission" date="2017-02" db="EMBL/GenBank/DDBJ databases">
        <authorList>
            <person name="Varghese N."/>
            <person name="Submissions S."/>
        </authorList>
    </citation>
    <scope>NUCLEOTIDE SEQUENCE [LARGE SCALE GENOMIC DNA]</scope>
    <source>
        <strain evidence="4">ATCC BAA-73</strain>
    </source>
</reference>
<keyword evidence="1" id="KW-0812">Transmembrane</keyword>
<dbReference type="InterPro" id="IPR012495">
    <property type="entry name" value="TadE-like_dom"/>
</dbReference>
<dbReference type="STRING" id="142842.SAMN02745118_00877"/>
<name>A0A1T4KQF9_9FIRM</name>
<feature type="domain" description="TadE-like" evidence="2">
    <location>
        <begin position="9"/>
        <end position="51"/>
    </location>
</feature>
<dbReference type="OrthoDB" id="1683505at2"/>
<dbReference type="AlphaFoldDB" id="A0A1T4KQF9"/>